<dbReference type="GO" id="GO:0046872">
    <property type="term" value="F:metal ion binding"/>
    <property type="evidence" value="ECO:0007669"/>
    <property type="project" value="UniProtKB-KW"/>
</dbReference>
<reference evidence="12" key="2">
    <citation type="journal article" date="2021" name="PeerJ">
        <title>Extensive microbial diversity within the chicken gut microbiome revealed by metagenomics and culture.</title>
        <authorList>
            <person name="Gilroy R."/>
            <person name="Ravi A."/>
            <person name="Getino M."/>
            <person name="Pursley I."/>
            <person name="Horton D.L."/>
            <person name="Alikhan N.F."/>
            <person name="Baker D."/>
            <person name="Gharbi K."/>
            <person name="Hall N."/>
            <person name="Watson M."/>
            <person name="Adriaenssens E.M."/>
            <person name="Foster-Nyarko E."/>
            <person name="Jarju S."/>
            <person name="Secka A."/>
            <person name="Antonio M."/>
            <person name="Oren A."/>
            <person name="Chaudhuri R.R."/>
            <person name="La Ragione R."/>
            <person name="Hildebrand F."/>
            <person name="Pallen M.J."/>
        </authorList>
    </citation>
    <scope>NUCLEOTIDE SEQUENCE</scope>
    <source>
        <strain evidence="12">CHK178-757</strain>
    </source>
</reference>
<dbReference type="FunFam" id="3.90.950.10:FF:000001">
    <property type="entry name" value="dITP/XTP pyrophosphatase"/>
    <property type="match status" value="1"/>
</dbReference>
<feature type="active site" description="Proton acceptor" evidence="10">
    <location>
        <position position="70"/>
    </location>
</feature>
<dbReference type="GO" id="GO:0035870">
    <property type="term" value="F:dITP diphosphatase activity"/>
    <property type="evidence" value="ECO:0007669"/>
    <property type="project" value="UniProtKB-UniRule"/>
</dbReference>
<feature type="binding site" evidence="10">
    <location>
        <position position="70"/>
    </location>
    <ligand>
        <name>Mg(2+)</name>
        <dbReference type="ChEBI" id="CHEBI:18420"/>
    </ligand>
</feature>
<comment type="subunit">
    <text evidence="2 10">Homodimer.</text>
</comment>
<dbReference type="NCBIfam" id="NF011397">
    <property type="entry name" value="PRK14822.1"/>
    <property type="match status" value="1"/>
</dbReference>
<evidence type="ECO:0000313" key="12">
    <source>
        <dbReference type="EMBL" id="HIS47455.1"/>
    </source>
</evidence>
<feature type="binding site" evidence="10">
    <location>
        <begin position="8"/>
        <end position="13"/>
    </location>
    <ligand>
        <name>substrate</name>
    </ligand>
</feature>
<comment type="cofactor">
    <cofactor evidence="10">
        <name>Mg(2+)</name>
        <dbReference type="ChEBI" id="CHEBI:18420"/>
    </cofactor>
    <text evidence="10">Binds 1 Mg(2+) ion per subunit.</text>
</comment>
<dbReference type="HAMAP" id="MF_01405">
    <property type="entry name" value="Non_canon_purine_NTPase"/>
    <property type="match status" value="1"/>
</dbReference>
<keyword evidence="7 10" id="KW-0546">Nucleotide metabolism</keyword>
<dbReference type="GO" id="GO:0017111">
    <property type="term" value="F:ribonucleoside triphosphate phosphatase activity"/>
    <property type="evidence" value="ECO:0007669"/>
    <property type="project" value="InterPro"/>
</dbReference>
<evidence type="ECO:0000256" key="6">
    <source>
        <dbReference type="ARBA" id="ARBA00022842"/>
    </source>
</evidence>
<dbReference type="CDD" id="cd00515">
    <property type="entry name" value="HAM1"/>
    <property type="match status" value="1"/>
</dbReference>
<organism evidence="12 13">
    <name type="scientific">Candidatus Scybalocola faecigallinarum</name>
    <dbReference type="NCBI Taxonomy" id="2840941"/>
    <lineage>
        <taxon>Bacteria</taxon>
        <taxon>Bacillati</taxon>
        <taxon>Bacillota</taxon>
        <taxon>Clostridia</taxon>
        <taxon>Lachnospirales</taxon>
        <taxon>Lachnospiraceae</taxon>
        <taxon>Lachnospiraceae incertae sedis</taxon>
        <taxon>Candidatus Scybalocola (ex Gilroy et al. 2021)</taxon>
    </lineage>
</organism>
<comment type="caution">
    <text evidence="12">The sequence shown here is derived from an EMBL/GenBank/DDBJ whole genome shotgun (WGS) entry which is preliminary data.</text>
</comment>
<dbReference type="PANTHER" id="PTHR11067">
    <property type="entry name" value="INOSINE TRIPHOSPHATE PYROPHOSPHATASE/HAM1 PROTEIN"/>
    <property type="match status" value="1"/>
</dbReference>
<gene>
    <name evidence="12" type="ORF">IAB46_07880</name>
</gene>
<keyword evidence="5 10" id="KW-0378">Hydrolase</keyword>
<evidence type="ECO:0000256" key="5">
    <source>
        <dbReference type="ARBA" id="ARBA00022801"/>
    </source>
</evidence>
<evidence type="ECO:0000313" key="13">
    <source>
        <dbReference type="Proteomes" id="UP000823927"/>
    </source>
</evidence>
<evidence type="ECO:0000256" key="1">
    <source>
        <dbReference type="ARBA" id="ARBA00008023"/>
    </source>
</evidence>
<evidence type="ECO:0000256" key="9">
    <source>
        <dbReference type="ARBA" id="ARBA00052017"/>
    </source>
</evidence>
<feature type="binding site" evidence="10">
    <location>
        <begin position="153"/>
        <end position="156"/>
    </location>
    <ligand>
        <name>substrate</name>
    </ligand>
</feature>
<comment type="catalytic activity">
    <reaction evidence="9 10">
        <text>XTP + H2O = XMP + diphosphate + H(+)</text>
        <dbReference type="Rhea" id="RHEA:28610"/>
        <dbReference type="ChEBI" id="CHEBI:15377"/>
        <dbReference type="ChEBI" id="CHEBI:15378"/>
        <dbReference type="ChEBI" id="CHEBI:33019"/>
        <dbReference type="ChEBI" id="CHEBI:57464"/>
        <dbReference type="ChEBI" id="CHEBI:61314"/>
        <dbReference type="EC" id="3.6.1.66"/>
    </reaction>
</comment>
<dbReference type="PANTHER" id="PTHR11067:SF9">
    <property type="entry name" value="INOSINE TRIPHOSPHATE PYROPHOSPHATASE"/>
    <property type="match status" value="1"/>
</dbReference>
<keyword evidence="3 10" id="KW-0479">Metal-binding</keyword>
<dbReference type="GO" id="GO:0009146">
    <property type="term" value="P:purine nucleoside triphosphate catabolic process"/>
    <property type="evidence" value="ECO:0007669"/>
    <property type="project" value="UniProtKB-UniRule"/>
</dbReference>
<dbReference type="GO" id="GO:0005829">
    <property type="term" value="C:cytosol"/>
    <property type="evidence" value="ECO:0007669"/>
    <property type="project" value="TreeGrafter"/>
</dbReference>
<dbReference type="SUPFAM" id="SSF52972">
    <property type="entry name" value="ITPase-like"/>
    <property type="match status" value="1"/>
</dbReference>
<dbReference type="GO" id="GO:0036220">
    <property type="term" value="F:ITP diphosphatase activity"/>
    <property type="evidence" value="ECO:0007669"/>
    <property type="project" value="UniProtKB-UniRule"/>
</dbReference>
<evidence type="ECO:0000256" key="4">
    <source>
        <dbReference type="ARBA" id="ARBA00022741"/>
    </source>
</evidence>
<reference evidence="12" key="1">
    <citation type="submission" date="2020-10" db="EMBL/GenBank/DDBJ databases">
        <authorList>
            <person name="Gilroy R."/>
        </authorList>
    </citation>
    <scope>NUCLEOTIDE SEQUENCE</scope>
    <source>
        <strain evidence="12">CHK178-757</strain>
    </source>
</reference>
<evidence type="ECO:0000256" key="3">
    <source>
        <dbReference type="ARBA" id="ARBA00022723"/>
    </source>
</evidence>
<evidence type="ECO:0000256" key="2">
    <source>
        <dbReference type="ARBA" id="ARBA00011738"/>
    </source>
</evidence>
<evidence type="ECO:0000256" key="11">
    <source>
        <dbReference type="RuleBase" id="RU003781"/>
    </source>
</evidence>
<name>A0A9D1F519_9FIRM</name>
<keyword evidence="6 10" id="KW-0460">Magnesium</keyword>
<dbReference type="NCBIfam" id="TIGR00042">
    <property type="entry name" value="RdgB/HAM1 family non-canonical purine NTP pyrophosphatase"/>
    <property type="match status" value="1"/>
</dbReference>
<dbReference type="Proteomes" id="UP000823927">
    <property type="component" value="Unassembled WGS sequence"/>
</dbReference>
<comment type="caution">
    <text evidence="10">Lacks conserved residue(s) required for the propagation of feature annotation.</text>
</comment>
<dbReference type="EC" id="3.6.1.66" evidence="10"/>
<proteinExistence type="inferred from homology"/>
<dbReference type="AlphaFoldDB" id="A0A9D1F519"/>
<sequence>MRKIIFATGNEGKMKEIRMILADLPVEVISMKEAGLDVDIVEDGTTFEENALIKASAIHERTGELVLADDSGLEVDYMDKAPGVYSARFLGEDTSYDVKNQYIIDQLKDASGKERSARFVCVIAAVFPDGTTKTCRGTIEGEIGYEPAGENGFGYDPIFYVPEYGCSTAQLPPEVKNKISHRGKALEAMKTVIREYLIENGEHTDK</sequence>
<comment type="similarity">
    <text evidence="1 10 11">Belongs to the HAM1 NTPase family.</text>
</comment>
<feature type="binding site" evidence="10">
    <location>
        <position position="71"/>
    </location>
    <ligand>
        <name>substrate</name>
    </ligand>
</feature>
<evidence type="ECO:0000256" key="8">
    <source>
        <dbReference type="ARBA" id="ARBA00051875"/>
    </source>
</evidence>
<dbReference type="GO" id="GO:0009117">
    <property type="term" value="P:nucleotide metabolic process"/>
    <property type="evidence" value="ECO:0007669"/>
    <property type="project" value="UniProtKB-KW"/>
</dbReference>
<protein>
    <recommendedName>
        <fullName evidence="10">dITP/XTP pyrophosphatase</fullName>
        <ecNumber evidence="10">3.6.1.66</ecNumber>
    </recommendedName>
    <alternativeName>
        <fullName evidence="10">Non-canonical purine NTP pyrophosphatase</fullName>
    </alternativeName>
    <alternativeName>
        <fullName evidence="10">Non-standard purine NTP pyrophosphatase</fullName>
    </alternativeName>
    <alternativeName>
        <fullName evidence="10">Nucleoside-triphosphate diphosphatase</fullName>
    </alternativeName>
    <alternativeName>
        <fullName evidence="10">Nucleoside-triphosphate pyrophosphatase</fullName>
        <shortName evidence="10">NTPase</shortName>
    </alternativeName>
</protein>
<dbReference type="InterPro" id="IPR002637">
    <property type="entry name" value="RdgB/HAM1"/>
</dbReference>
<comment type="catalytic activity">
    <reaction evidence="10">
        <text>ITP + H2O = IMP + diphosphate + H(+)</text>
        <dbReference type="Rhea" id="RHEA:29399"/>
        <dbReference type="ChEBI" id="CHEBI:15377"/>
        <dbReference type="ChEBI" id="CHEBI:15378"/>
        <dbReference type="ChEBI" id="CHEBI:33019"/>
        <dbReference type="ChEBI" id="CHEBI:58053"/>
        <dbReference type="ChEBI" id="CHEBI:61402"/>
        <dbReference type="EC" id="3.6.1.66"/>
    </reaction>
</comment>
<evidence type="ECO:0000256" key="7">
    <source>
        <dbReference type="ARBA" id="ARBA00023080"/>
    </source>
</evidence>
<accession>A0A9D1F519</accession>
<evidence type="ECO:0000256" key="10">
    <source>
        <dbReference type="HAMAP-Rule" id="MF_01405"/>
    </source>
</evidence>
<feature type="binding site" evidence="10">
    <location>
        <position position="176"/>
    </location>
    <ligand>
        <name>substrate</name>
    </ligand>
</feature>
<dbReference type="GO" id="GO:0000166">
    <property type="term" value="F:nucleotide binding"/>
    <property type="evidence" value="ECO:0007669"/>
    <property type="project" value="UniProtKB-KW"/>
</dbReference>
<dbReference type="InterPro" id="IPR020922">
    <property type="entry name" value="dITP/XTP_pyrophosphatase"/>
</dbReference>
<dbReference type="EMBL" id="DVIT01000028">
    <property type="protein sequence ID" value="HIS47455.1"/>
    <property type="molecule type" value="Genomic_DNA"/>
</dbReference>
<keyword evidence="4 10" id="KW-0547">Nucleotide-binding</keyword>
<dbReference type="Gene3D" id="3.90.950.10">
    <property type="match status" value="1"/>
</dbReference>
<dbReference type="GO" id="GO:0036222">
    <property type="term" value="F:XTP diphosphatase activity"/>
    <property type="evidence" value="ECO:0007669"/>
    <property type="project" value="UniProtKB-UniRule"/>
</dbReference>
<dbReference type="InterPro" id="IPR029001">
    <property type="entry name" value="ITPase-like_fam"/>
</dbReference>
<comment type="function">
    <text evidence="10">Pyrophosphatase that catalyzes the hydrolysis of nucleoside triphosphates to their monophosphate derivatives, with a high preference for the non-canonical purine nucleotides XTP (xanthosine triphosphate), dITP (deoxyinosine triphosphate) and ITP. Seems to function as a house-cleaning enzyme that removes non-canonical purine nucleotides from the nucleotide pool, thus preventing their incorporation into DNA/RNA and avoiding chromosomal lesions.</text>
</comment>
<dbReference type="Pfam" id="PF01725">
    <property type="entry name" value="Ham1p_like"/>
    <property type="match status" value="1"/>
</dbReference>
<feature type="binding site" evidence="10">
    <location>
        <begin position="181"/>
        <end position="182"/>
    </location>
    <ligand>
        <name>substrate</name>
    </ligand>
</feature>
<comment type="catalytic activity">
    <reaction evidence="8 10">
        <text>dITP + H2O = dIMP + diphosphate + H(+)</text>
        <dbReference type="Rhea" id="RHEA:28342"/>
        <dbReference type="ChEBI" id="CHEBI:15377"/>
        <dbReference type="ChEBI" id="CHEBI:15378"/>
        <dbReference type="ChEBI" id="CHEBI:33019"/>
        <dbReference type="ChEBI" id="CHEBI:61194"/>
        <dbReference type="ChEBI" id="CHEBI:61382"/>
        <dbReference type="EC" id="3.6.1.66"/>
    </reaction>
</comment>